<feature type="region of interest" description="Disordered" evidence="1">
    <location>
        <begin position="231"/>
        <end position="270"/>
    </location>
</feature>
<evidence type="ECO:0000256" key="1">
    <source>
        <dbReference type="SAM" id="MobiDB-lite"/>
    </source>
</evidence>
<protein>
    <submittedName>
        <fullName evidence="2">Plp</fullName>
    </submittedName>
</protein>
<reference evidence="2" key="1">
    <citation type="submission" date="2019-10" db="EMBL/GenBank/DDBJ databases">
        <authorList>
            <person name="Nor Muhammad N."/>
        </authorList>
    </citation>
    <scope>NUCLEOTIDE SEQUENCE</scope>
</reference>
<feature type="compositionally biased region" description="Basic and acidic residues" evidence="1">
    <location>
        <begin position="255"/>
        <end position="270"/>
    </location>
</feature>
<evidence type="ECO:0000313" key="2">
    <source>
        <dbReference type="EMBL" id="VWO96313.1"/>
    </source>
</evidence>
<dbReference type="EMBL" id="LR725533">
    <property type="protein sequence ID" value="VWO96313.1"/>
    <property type="molecule type" value="Genomic_DNA"/>
</dbReference>
<feature type="compositionally biased region" description="Polar residues" evidence="1">
    <location>
        <begin position="238"/>
        <end position="253"/>
    </location>
</feature>
<gene>
    <name evidence="2" type="primary">Q4ZHV5</name>
</gene>
<name>A0A5K1JWE9_9APHY</name>
<organism evidence="2">
    <name type="scientific">Ganoderma boninense</name>
    <dbReference type="NCBI Taxonomy" id="34458"/>
    <lineage>
        <taxon>Eukaryota</taxon>
        <taxon>Fungi</taxon>
        <taxon>Dikarya</taxon>
        <taxon>Basidiomycota</taxon>
        <taxon>Agaricomycotina</taxon>
        <taxon>Agaricomycetes</taxon>
        <taxon>Polyporales</taxon>
        <taxon>Polyporaceae</taxon>
        <taxon>Ganoderma</taxon>
    </lineage>
</organism>
<proteinExistence type="predicted"/>
<sequence>MLGSESDPTADNEFFYTLHTLQVDGVLFRVPAHLLAPSQFFHGLLYMNTTGTMRSSTAHYEPHSPQHLPSVTAEEFRDFYRVLEAVPYRVGGVVGATPTSWENVLKLAEKWAFPDIRAVAITHIDRHEDPVFRLNIARRYGIHGLLPEALRELAERDAPLGHAEHELLGSRLAADVMRYREARWRSDDNPDTQEWRRSHIESIFGADFARDWEAGLSFVHDAFHYGHESEVLPDGSAESESFPDNTSNRYDTNPSEERTESEGRFEWPQA</sequence>
<accession>A0A5K1JWE9</accession>
<dbReference type="AlphaFoldDB" id="A0A5K1JWE9"/>